<dbReference type="InterPro" id="IPR050416">
    <property type="entry name" value="FAD-linked_Oxidoreductase"/>
</dbReference>
<dbReference type="InterPro" id="IPR016166">
    <property type="entry name" value="FAD-bd_PCMH"/>
</dbReference>
<keyword evidence="5" id="KW-0560">Oxidoreductase</keyword>
<evidence type="ECO:0000256" key="4">
    <source>
        <dbReference type="ARBA" id="ARBA00022827"/>
    </source>
</evidence>
<evidence type="ECO:0000256" key="1">
    <source>
        <dbReference type="ARBA" id="ARBA00001974"/>
    </source>
</evidence>
<dbReference type="AlphaFoldDB" id="A0A1V6YM33"/>
<sequence length="416" mass="46578">MKISWKDSGDKASYDLARFSRMFNLRRPDHFPRAVIDATCAGDVVAGVKLAIQQNCQVAVRAGGHAMFGWSLQNDSILIDLGNWKEVVVEADSSVAKVTPSTTGEELNNQLQAYGLMFPTGHCPGIGLGGFFCFKVVKQNWGWACEKIIGVEVVTATGELLLCNDKQNAELYWAARGSGPLFPAIATRFHLQLLPYPSSDFLSSTYIYPSALYRQAFEWVQSIVPEADEDTEIAMTAFYPDSEHEVCFKLHFVTMKLDATAAENALLKLHQSRPSGALRESRCQKESLTHLHEEQAMANPDSHYYHTDNAFLADTANVTDVLRESFLGLPRGKSYALWYPMYPRSQRAVSDMALSIPSNHYFTIYTISETENTAAQSSKWVDMTMAKIREHAVGSYVGECELKLPHEWYWKGQNAQ</sequence>
<dbReference type="Gene3D" id="3.30.465.10">
    <property type="match status" value="1"/>
</dbReference>
<keyword evidence="8" id="KW-1185">Reference proteome</keyword>
<feature type="domain" description="FAD-binding PCMH-type" evidence="6">
    <location>
        <begin position="28"/>
        <end position="196"/>
    </location>
</feature>
<keyword evidence="3" id="KW-0285">Flavoprotein</keyword>
<dbReference type="PANTHER" id="PTHR42973:SF39">
    <property type="entry name" value="FAD-BINDING PCMH-TYPE DOMAIN-CONTAINING PROTEIN"/>
    <property type="match status" value="1"/>
</dbReference>
<dbReference type="PANTHER" id="PTHR42973">
    <property type="entry name" value="BINDING OXIDOREDUCTASE, PUTATIVE (AFU_ORTHOLOGUE AFUA_1G17690)-RELATED"/>
    <property type="match status" value="1"/>
</dbReference>
<organism evidence="7 8">
    <name type="scientific">Penicillium nalgiovense</name>
    <dbReference type="NCBI Taxonomy" id="60175"/>
    <lineage>
        <taxon>Eukaryota</taxon>
        <taxon>Fungi</taxon>
        <taxon>Dikarya</taxon>
        <taxon>Ascomycota</taxon>
        <taxon>Pezizomycotina</taxon>
        <taxon>Eurotiomycetes</taxon>
        <taxon>Eurotiomycetidae</taxon>
        <taxon>Eurotiales</taxon>
        <taxon>Aspergillaceae</taxon>
        <taxon>Penicillium</taxon>
    </lineage>
</organism>
<dbReference type="InterPro" id="IPR006093">
    <property type="entry name" value="Oxy_OxRdtase_FAD_BS"/>
</dbReference>
<dbReference type="OMA" id="NAYIRND"/>
<dbReference type="SUPFAM" id="SSF56176">
    <property type="entry name" value="FAD-binding/transporter-associated domain-like"/>
    <property type="match status" value="1"/>
</dbReference>
<protein>
    <recommendedName>
        <fullName evidence="6">FAD-binding PCMH-type domain-containing protein</fullName>
    </recommendedName>
</protein>
<keyword evidence="4" id="KW-0274">FAD</keyword>
<reference evidence="8" key="1">
    <citation type="journal article" date="2017" name="Nat. Microbiol.">
        <title>Global analysis of biosynthetic gene clusters reveals vast potential of secondary metabolite production in Penicillium species.</title>
        <authorList>
            <person name="Nielsen J.C."/>
            <person name="Grijseels S."/>
            <person name="Prigent S."/>
            <person name="Ji B."/>
            <person name="Dainat J."/>
            <person name="Nielsen K.F."/>
            <person name="Frisvad J.C."/>
            <person name="Workman M."/>
            <person name="Nielsen J."/>
        </authorList>
    </citation>
    <scope>NUCLEOTIDE SEQUENCE [LARGE SCALE GENOMIC DNA]</scope>
    <source>
        <strain evidence="8">IBT 13039</strain>
    </source>
</reference>
<dbReference type="Pfam" id="PF01565">
    <property type="entry name" value="FAD_binding_4"/>
    <property type="match status" value="1"/>
</dbReference>
<evidence type="ECO:0000259" key="6">
    <source>
        <dbReference type="PROSITE" id="PS51387"/>
    </source>
</evidence>
<evidence type="ECO:0000256" key="2">
    <source>
        <dbReference type="ARBA" id="ARBA00005466"/>
    </source>
</evidence>
<dbReference type="PROSITE" id="PS51387">
    <property type="entry name" value="FAD_PCMH"/>
    <property type="match status" value="1"/>
</dbReference>
<evidence type="ECO:0000256" key="5">
    <source>
        <dbReference type="ARBA" id="ARBA00023002"/>
    </source>
</evidence>
<accession>A0A1V6YM33</accession>
<evidence type="ECO:0000313" key="7">
    <source>
        <dbReference type="EMBL" id="OQE88354.1"/>
    </source>
</evidence>
<comment type="caution">
    <text evidence="7">The sequence shown here is derived from an EMBL/GenBank/DDBJ whole genome shotgun (WGS) entry which is preliminary data.</text>
</comment>
<dbReference type="InterPro" id="IPR006094">
    <property type="entry name" value="Oxid_FAD_bind_N"/>
</dbReference>
<dbReference type="STRING" id="60175.A0A1V6YM33"/>
<dbReference type="Gene3D" id="3.30.43.10">
    <property type="entry name" value="Uridine Diphospho-n-acetylenolpyruvylglucosamine Reductase, domain 2"/>
    <property type="match status" value="1"/>
</dbReference>
<dbReference type="InterPro" id="IPR016169">
    <property type="entry name" value="FAD-bd_PCMH_sub2"/>
</dbReference>
<evidence type="ECO:0000256" key="3">
    <source>
        <dbReference type="ARBA" id="ARBA00022630"/>
    </source>
</evidence>
<dbReference type="GO" id="GO:0071949">
    <property type="term" value="F:FAD binding"/>
    <property type="evidence" value="ECO:0007669"/>
    <property type="project" value="InterPro"/>
</dbReference>
<comment type="cofactor">
    <cofactor evidence="1">
        <name>FAD</name>
        <dbReference type="ChEBI" id="CHEBI:57692"/>
    </cofactor>
</comment>
<name>A0A1V6YM33_PENNA</name>
<dbReference type="Gene3D" id="3.40.462.20">
    <property type="match status" value="1"/>
</dbReference>
<proteinExistence type="inferred from homology"/>
<dbReference type="GO" id="GO:0016491">
    <property type="term" value="F:oxidoreductase activity"/>
    <property type="evidence" value="ECO:0007669"/>
    <property type="project" value="UniProtKB-KW"/>
</dbReference>
<dbReference type="EMBL" id="MOOB01000017">
    <property type="protein sequence ID" value="OQE88354.1"/>
    <property type="molecule type" value="Genomic_DNA"/>
</dbReference>
<dbReference type="PROSITE" id="PS00862">
    <property type="entry name" value="OX2_COVAL_FAD"/>
    <property type="match status" value="1"/>
</dbReference>
<evidence type="ECO:0000313" key="8">
    <source>
        <dbReference type="Proteomes" id="UP000191691"/>
    </source>
</evidence>
<dbReference type="InterPro" id="IPR016167">
    <property type="entry name" value="FAD-bd_PCMH_sub1"/>
</dbReference>
<gene>
    <name evidence="7" type="ORF">PENNAL_c0017G05034</name>
</gene>
<dbReference type="Proteomes" id="UP000191691">
    <property type="component" value="Unassembled WGS sequence"/>
</dbReference>
<dbReference type="InterPro" id="IPR036318">
    <property type="entry name" value="FAD-bd_PCMH-like_sf"/>
</dbReference>
<comment type="similarity">
    <text evidence="2">Belongs to the oxygen-dependent FAD-linked oxidoreductase family.</text>
</comment>